<dbReference type="SMART" id="SM00388">
    <property type="entry name" value="HisKA"/>
    <property type="match status" value="1"/>
</dbReference>
<evidence type="ECO:0000256" key="12">
    <source>
        <dbReference type="ARBA" id="ARBA00023012"/>
    </source>
</evidence>
<feature type="domain" description="HAMP" evidence="16">
    <location>
        <begin position="186"/>
        <end position="239"/>
    </location>
</feature>
<dbReference type="InterPro" id="IPR003661">
    <property type="entry name" value="HisK_dim/P_dom"/>
</dbReference>
<evidence type="ECO:0000256" key="9">
    <source>
        <dbReference type="ARBA" id="ARBA00022777"/>
    </source>
</evidence>
<dbReference type="InterPro" id="IPR003660">
    <property type="entry name" value="HAMP_dom"/>
</dbReference>
<dbReference type="SUPFAM" id="SSF55874">
    <property type="entry name" value="ATPase domain of HSP90 chaperone/DNA topoisomerase II/histidine kinase"/>
    <property type="match status" value="1"/>
</dbReference>
<dbReference type="InterPro" id="IPR048590">
    <property type="entry name" value="CusS-like_sensor"/>
</dbReference>
<feature type="transmembrane region" description="Helical" evidence="14">
    <location>
        <begin position="12"/>
        <end position="36"/>
    </location>
</feature>
<dbReference type="GO" id="GO:0005886">
    <property type="term" value="C:plasma membrane"/>
    <property type="evidence" value="ECO:0007669"/>
    <property type="project" value="UniProtKB-SubCell"/>
</dbReference>
<comment type="function">
    <text evidence="14">Member of a two-component regulatory system.</text>
</comment>
<evidence type="ECO:0000256" key="6">
    <source>
        <dbReference type="ARBA" id="ARBA00022679"/>
    </source>
</evidence>
<evidence type="ECO:0000259" key="16">
    <source>
        <dbReference type="PROSITE" id="PS50885"/>
    </source>
</evidence>
<dbReference type="SUPFAM" id="SSF158472">
    <property type="entry name" value="HAMP domain-like"/>
    <property type="match status" value="1"/>
</dbReference>
<evidence type="ECO:0000256" key="10">
    <source>
        <dbReference type="ARBA" id="ARBA00022840"/>
    </source>
</evidence>
<dbReference type="Proteomes" id="UP000020735">
    <property type="component" value="Unassembled WGS sequence"/>
</dbReference>
<dbReference type="Pfam" id="PF21085">
    <property type="entry name" value="CusS"/>
    <property type="match status" value="1"/>
</dbReference>
<dbReference type="InterPro" id="IPR050428">
    <property type="entry name" value="TCS_sensor_his_kinase"/>
</dbReference>
<dbReference type="Gene3D" id="6.10.340.10">
    <property type="match status" value="1"/>
</dbReference>
<keyword evidence="13 14" id="KW-0472">Membrane</keyword>
<dbReference type="SMART" id="SM00387">
    <property type="entry name" value="HATPase_c"/>
    <property type="match status" value="1"/>
</dbReference>
<gene>
    <name evidence="17" type="ORF">J529_3282</name>
</gene>
<dbReference type="InterPro" id="IPR006290">
    <property type="entry name" value="CztS_silS_copS"/>
</dbReference>
<dbReference type="EC" id="2.7.13.3" evidence="14"/>
<dbReference type="Gene3D" id="3.30.565.10">
    <property type="entry name" value="Histidine kinase-like ATPase, C-terminal domain"/>
    <property type="match status" value="1"/>
</dbReference>
<dbReference type="NCBIfam" id="TIGR01386">
    <property type="entry name" value="cztS_silS_copS"/>
    <property type="match status" value="1"/>
</dbReference>
<keyword evidence="9 14" id="KW-0418">Kinase</keyword>
<evidence type="ECO:0000313" key="18">
    <source>
        <dbReference type="Proteomes" id="UP000020735"/>
    </source>
</evidence>
<dbReference type="PROSITE" id="PS50885">
    <property type="entry name" value="HAMP"/>
    <property type="match status" value="1"/>
</dbReference>
<feature type="transmembrane region" description="Helical" evidence="14">
    <location>
        <begin position="166"/>
        <end position="185"/>
    </location>
</feature>
<dbReference type="InterPro" id="IPR003594">
    <property type="entry name" value="HATPase_dom"/>
</dbReference>
<dbReference type="Gene3D" id="1.10.287.130">
    <property type="match status" value="1"/>
</dbReference>
<dbReference type="GO" id="GO:0000155">
    <property type="term" value="F:phosphorelay sensor kinase activity"/>
    <property type="evidence" value="ECO:0007669"/>
    <property type="project" value="InterPro"/>
</dbReference>
<evidence type="ECO:0000256" key="14">
    <source>
        <dbReference type="RuleBase" id="RU364088"/>
    </source>
</evidence>
<keyword evidence="4 14" id="KW-0997">Cell inner membrane</keyword>
<dbReference type="InterPro" id="IPR036890">
    <property type="entry name" value="HATPase_C_sf"/>
</dbReference>
<protein>
    <recommendedName>
        <fullName evidence="14">Sensor protein</fullName>
        <ecNumber evidence="14">2.7.13.3</ecNumber>
    </recommendedName>
</protein>
<keyword evidence="5" id="KW-0597">Phosphoprotein</keyword>
<dbReference type="PROSITE" id="PS50109">
    <property type="entry name" value="HIS_KIN"/>
    <property type="match status" value="1"/>
</dbReference>
<keyword evidence="10 14" id="KW-0067">ATP-binding</keyword>
<comment type="subcellular location">
    <subcellularLocation>
        <location evidence="2">Cell inner membrane</location>
        <topology evidence="2">Multi-pass membrane protein</topology>
    </subcellularLocation>
</comment>
<evidence type="ECO:0000256" key="13">
    <source>
        <dbReference type="ARBA" id="ARBA00023136"/>
    </source>
</evidence>
<name>A0A009S1I6_ACIBA</name>
<dbReference type="Pfam" id="PF02518">
    <property type="entry name" value="HATPase_c"/>
    <property type="match status" value="1"/>
</dbReference>
<feature type="domain" description="Histidine kinase" evidence="15">
    <location>
        <begin position="247"/>
        <end position="458"/>
    </location>
</feature>
<keyword evidence="8 14" id="KW-0547">Nucleotide-binding</keyword>
<dbReference type="GO" id="GO:0005524">
    <property type="term" value="F:ATP binding"/>
    <property type="evidence" value="ECO:0007669"/>
    <property type="project" value="UniProtKB-KW"/>
</dbReference>
<evidence type="ECO:0000256" key="3">
    <source>
        <dbReference type="ARBA" id="ARBA00022475"/>
    </source>
</evidence>
<dbReference type="SUPFAM" id="SSF47384">
    <property type="entry name" value="Homodimeric domain of signal transducing histidine kinase"/>
    <property type="match status" value="1"/>
</dbReference>
<comment type="caution">
    <text evidence="17">The sequence shown here is derived from an EMBL/GenBank/DDBJ whole genome shotgun (WGS) entry which is preliminary data.</text>
</comment>
<keyword evidence="6 14" id="KW-0808">Transferase</keyword>
<dbReference type="InterPro" id="IPR036097">
    <property type="entry name" value="HisK_dim/P_sf"/>
</dbReference>
<dbReference type="CDD" id="cd06225">
    <property type="entry name" value="HAMP"/>
    <property type="match status" value="1"/>
</dbReference>
<evidence type="ECO:0000256" key="4">
    <source>
        <dbReference type="ARBA" id="ARBA00022519"/>
    </source>
</evidence>
<keyword evidence="7 14" id="KW-0812">Transmembrane</keyword>
<evidence type="ECO:0000259" key="15">
    <source>
        <dbReference type="PROSITE" id="PS50109"/>
    </source>
</evidence>
<dbReference type="AlphaFoldDB" id="A0A009S1I6"/>
<keyword evidence="11 14" id="KW-1133">Transmembrane helix</keyword>
<dbReference type="RefSeq" id="WP_032037343.1">
    <property type="nucleotide sequence ID" value="NZ_JEXJ01000076.1"/>
</dbReference>
<keyword evidence="12 14" id="KW-0902">Two-component regulatory system</keyword>
<evidence type="ECO:0000256" key="11">
    <source>
        <dbReference type="ARBA" id="ARBA00022989"/>
    </source>
</evidence>
<dbReference type="Pfam" id="PF00512">
    <property type="entry name" value="HisKA"/>
    <property type="match status" value="1"/>
</dbReference>
<keyword evidence="3 14" id="KW-1003">Cell membrane</keyword>
<proteinExistence type="predicted"/>
<dbReference type="PANTHER" id="PTHR45436">
    <property type="entry name" value="SENSOR HISTIDINE KINASE YKOH"/>
    <property type="match status" value="1"/>
</dbReference>
<evidence type="ECO:0000256" key="2">
    <source>
        <dbReference type="ARBA" id="ARBA00004429"/>
    </source>
</evidence>
<evidence type="ECO:0000256" key="1">
    <source>
        <dbReference type="ARBA" id="ARBA00000085"/>
    </source>
</evidence>
<dbReference type="PATRIC" id="fig|1310630.3.peg.3199"/>
<dbReference type="InterPro" id="IPR005467">
    <property type="entry name" value="His_kinase_dom"/>
</dbReference>
<evidence type="ECO:0000313" key="17">
    <source>
        <dbReference type="EMBL" id="EXC46976.1"/>
    </source>
</evidence>
<dbReference type="EMBL" id="JEXJ01000076">
    <property type="protein sequence ID" value="EXC46976.1"/>
    <property type="molecule type" value="Genomic_DNA"/>
</dbReference>
<dbReference type="Pfam" id="PF00672">
    <property type="entry name" value="HAMP"/>
    <property type="match status" value="1"/>
</dbReference>
<evidence type="ECO:0000256" key="7">
    <source>
        <dbReference type="ARBA" id="ARBA00022692"/>
    </source>
</evidence>
<dbReference type="PANTHER" id="PTHR45436:SF15">
    <property type="entry name" value="SENSOR HISTIDINE KINASE CUSS"/>
    <property type="match status" value="1"/>
</dbReference>
<evidence type="ECO:0000256" key="8">
    <source>
        <dbReference type="ARBA" id="ARBA00022741"/>
    </source>
</evidence>
<organism evidence="17 18">
    <name type="scientific">Acinetobacter baumannii 99063</name>
    <dbReference type="NCBI Taxonomy" id="1310630"/>
    <lineage>
        <taxon>Bacteria</taxon>
        <taxon>Pseudomonadati</taxon>
        <taxon>Pseudomonadota</taxon>
        <taxon>Gammaproteobacteria</taxon>
        <taxon>Moraxellales</taxon>
        <taxon>Moraxellaceae</taxon>
        <taxon>Acinetobacter</taxon>
        <taxon>Acinetobacter calcoaceticus/baumannii complex</taxon>
    </lineage>
</organism>
<comment type="catalytic activity">
    <reaction evidence="1 14">
        <text>ATP + protein L-histidine = ADP + protein N-phospho-L-histidine.</text>
        <dbReference type="EC" id="2.7.13.3"/>
    </reaction>
</comment>
<evidence type="ECO:0000256" key="5">
    <source>
        <dbReference type="ARBA" id="ARBA00022553"/>
    </source>
</evidence>
<accession>A0A009S1I6</accession>
<sequence>MTRKLFNAISFRIAIIFSLSTVIILMIMGLVIHQLVMHHFETQDRTQLEGKIQLLENLLEQNPANSQELNIYLKDALVGHHDLIVQIERPTGQIIFSSAPSTIHTQTLNKSKRKPWVEWSIQNKTYRGLIYTKSFNHQDSIMSAQIVVGIDTSEHLHFLNDFRRQLLYIGFVGTICLMFLGWFAAWRGLRPVQKMAKVAEGISAQHLSERLEVENTPTELRSLAIAFNDMLDRLESAVEKLSDFSSDLAHEIRTPINNLMTQTQVCLSRSRDINTYQEVLFSNLEEFERLARMVSDMLFLAKAEHGLHLPNLQRIDLVKEISALFDFYDAIASEKKMTLEQTGLGYVNGDPSMLRRALSNLLSNAIKYGKTDSVIKINCQQSFDKTVFTIENESSPLSSDQLNRLFDRFYRTDASRQRVEEGTGLGLAITKSILDVHGATIRADYHNGRITFKIIFKN</sequence>
<dbReference type="SMART" id="SM00304">
    <property type="entry name" value="HAMP"/>
    <property type="match status" value="1"/>
</dbReference>
<dbReference type="PRINTS" id="PR00344">
    <property type="entry name" value="BCTRLSENSOR"/>
</dbReference>
<reference evidence="17 18" key="1">
    <citation type="submission" date="2014-02" db="EMBL/GenBank/DDBJ databases">
        <title>Comparative genomics and transcriptomics to identify genetic mechanisms underlying the emergence of carbapenem resistant Acinetobacter baumannii (CRAb).</title>
        <authorList>
            <person name="Harris A.D."/>
            <person name="Johnson K.J."/>
            <person name="George J."/>
            <person name="Shefchek K."/>
            <person name="Daugherty S.C."/>
            <person name="Parankush S."/>
            <person name="Sadzewicz L."/>
            <person name="Tallon L."/>
            <person name="Sengamalay N."/>
            <person name="Hazen T.H."/>
            <person name="Rasko D.A."/>
        </authorList>
    </citation>
    <scope>NUCLEOTIDE SEQUENCE [LARGE SCALE GENOMIC DNA]</scope>
    <source>
        <strain evidence="17 18">99063</strain>
    </source>
</reference>
<dbReference type="InterPro" id="IPR004358">
    <property type="entry name" value="Sig_transdc_His_kin-like_C"/>
</dbReference>
<dbReference type="CDD" id="cd00082">
    <property type="entry name" value="HisKA"/>
    <property type="match status" value="1"/>
</dbReference>